<accession>A0ABW2TC42</accession>
<dbReference type="PANTHER" id="PTHR43104:SF2">
    <property type="entry name" value="L-2-HYDROXYGLUTARATE DEHYDROGENASE, MITOCHONDRIAL"/>
    <property type="match status" value="1"/>
</dbReference>
<evidence type="ECO:0000259" key="6">
    <source>
        <dbReference type="Pfam" id="PF01266"/>
    </source>
</evidence>
<comment type="cofactor">
    <cofactor evidence="1">
        <name>FAD</name>
        <dbReference type="ChEBI" id="CHEBI:57692"/>
    </cofactor>
</comment>
<evidence type="ECO:0000256" key="5">
    <source>
        <dbReference type="ARBA" id="ARBA00037941"/>
    </source>
</evidence>
<evidence type="ECO:0000313" key="8">
    <source>
        <dbReference type="Proteomes" id="UP001596514"/>
    </source>
</evidence>
<keyword evidence="8" id="KW-1185">Reference proteome</keyword>
<evidence type="ECO:0000256" key="3">
    <source>
        <dbReference type="ARBA" id="ARBA00022827"/>
    </source>
</evidence>
<dbReference type="SUPFAM" id="SSF51905">
    <property type="entry name" value="FAD/NAD(P)-binding domain"/>
    <property type="match status" value="1"/>
</dbReference>
<dbReference type="EMBL" id="JBHTEE010000001">
    <property type="protein sequence ID" value="MFC7605386.1"/>
    <property type="molecule type" value="Genomic_DNA"/>
</dbReference>
<gene>
    <name evidence="7" type="primary">lhgO</name>
    <name evidence="7" type="ORF">ACFQVD_35330</name>
</gene>
<feature type="domain" description="FAD dependent oxidoreductase" evidence="6">
    <location>
        <begin position="3"/>
        <end position="388"/>
    </location>
</feature>
<dbReference type="InterPro" id="IPR006076">
    <property type="entry name" value="FAD-dep_OxRdtase"/>
</dbReference>
<evidence type="ECO:0000313" key="7">
    <source>
        <dbReference type="EMBL" id="MFC7605386.1"/>
    </source>
</evidence>
<sequence length="396" mass="42012">MNVGVVGAGIVGLAVAREAALTRGARVTVLDKEDRVGAHQTGHNSGVVHAGIYYRPGSLKATLCREGVALLRQYCAEHRIPYDEVGKLVVAATAAERPELRRIAERARANGVPGIAELDALGLREIEPHTVGTGAVHSPRTAIADFPAVARRLAADVAENGGSVLLSHPVRAVRETASGVKVRAGERTLSFDRLIVCAGLGTDTVARMVKATGDVRIVPFRGEYYALAGAARDLVRGLVYPVPDPRYPFLGVHLTRRIDGEVLVGPNAVMALALEGYSWRDVDLAELGRILAWRGTRRLAARHWLTGIREVAGSMGRRSFLRAARRYVPALTSADLVRTTGGVRAQAVDASGGMLDDFAIDVHGRVALVRNAPSPAATSSLAIARHIVGLASVLTS</sequence>
<keyword evidence="2" id="KW-0285">Flavoprotein</keyword>
<organism evidence="7 8">
    <name type="scientific">Streptosporangium amethystogenes subsp. fukuiense</name>
    <dbReference type="NCBI Taxonomy" id="698418"/>
    <lineage>
        <taxon>Bacteria</taxon>
        <taxon>Bacillati</taxon>
        <taxon>Actinomycetota</taxon>
        <taxon>Actinomycetes</taxon>
        <taxon>Streptosporangiales</taxon>
        <taxon>Streptosporangiaceae</taxon>
        <taxon>Streptosporangium</taxon>
    </lineage>
</organism>
<comment type="caution">
    <text evidence="7">The sequence shown here is derived from an EMBL/GenBank/DDBJ whole genome shotgun (WGS) entry which is preliminary data.</text>
</comment>
<dbReference type="RefSeq" id="WP_343980771.1">
    <property type="nucleotide sequence ID" value="NZ_BAAAGK010000207.1"/>
</dbReference>
<evidence type="ECO:0000256" key="2">
    <source>
        <dbReference type="ARBA" id="ARBA00022630"/>
    </source>
</evidence>
<dbReference type="Gene3D" id="3.30.9.10">
    <property type="entry name" value="D-Amino Acid Oxidase, subunit A, domain 2"/>
    <property type="match status" value="1"/>
</dbReference>
<reference evidence="8" key="1">
    <citation type="journal article" date="2019" name="Int. J. Syst. Evol. Microbiol.">
        <title>The Global Catalogue of Microorganisms (GCM) 10K type strain sequencing project: providing services to taxonomists for standard genome sequencing and annotation.</title>
        <authorList>
            <consortium name="The Broad Institute Genomics Platform"/>
            <consortium name="The Broad Institute Genome Sequencing Center for Infectious Disease"/>
            <person name="Wu L."/>
            <person name="Ma J."/>
        </authorList>
    </citation>
    <scope>NUCLEOTIDE SEQUENCE [LARGE SCALE GENOMIC DNA]</scope>
    <source>
        <strain evidence="8">JCM 10083</strain>
    </source>
</reference>
<dbReference type="InterPro" id="IPR036188">
    <property type="entry name" value="FAD/NAD-bd_sf"/>
</dbReference>
<dbReference type="GO" id="GO:0016491">
    <property type="term" value="F:oxidoreductase activity"/>
    <property type="evidence" value="ECO:0007669"/>
    <property type="project" value="UniProtKB-KW"/>
</dbReference>
<name>A0ABW2TC42_9ACTN</name>
<evidence type="ECO:0000256" key="4">
    <source>
        <dbReference type="ARBA" id="ARBA00023002"/>
    </source>
</evidence>
<dbReference type="Pfam" id="PF01266">
    <property type="entry name" value="DAO"/>
    <property type="match status" value="1"/>
</dbReference>
<evidence type="ECO:0000256" key="1">
    <source>
        <dbReference type="ARBA" id="ARBA00001974"/>
    </source>
</evidence>
<keyword evidence="3" id="KW-0274">FAD</keyword>
<dbReference type="EC" id="1.1.3.-" evidence="7"/>
<keyword evidence="4 7" id="KW-0560">Oxidoreductase</keyword>
<proteinExistence type="inferred from homology"/>
<dbReference type="Proteomes" id="UP001596514">
    <property type="component" value="Unassembled WGS sequence"/>
</dbReference>
<dbReference type="PANTHER" id="PTHR43104">
    <property type="entry name" value="L-2-HYDROXYGLUTARATE DEHYDROGENASE, MITOCHONDRIAL"/>
    <property type="match status" value="1"/>
</dbReference>
<dbReference type="Gene3D" id="3.50.50.60">
    <property type="entry name" value="FAD/NAD(P)-binding domain"/>
    <property type="match status" value="1"/>
</dbReference>
<protein>
    <submittedName>
        <fullName evidence="7">L-2-hydroxyglutarate oxidase</fullName>
        <ecNumber evidence="7">1.1.3.-</ecNumber>
    </submittedName>
</protein>
<comment type="similarity">
    <text evidence="5">Belongs to the L2HGDH family.</text>
</comment>
<dbReference type="NCBIfam" id="NF008726">
    <property type="entry name" value="PRK11728.1"/>
    <property type="match status" value="1"/>
</dbReference>